<evidence type="ECO:0000313" key="2">
    <source>
        <dbReference type="Proteomes" id="UP000007978"/>
    </source>
</evidence>
<comment type="caution">
    <text evidence="1">The sequence shown here is derived from an EMBL/GenBank/DDBJ whole genome shotgun (WGS) entry which is preliminary data.</text>
</comment>
<sequence>MERDRGSHVSATDCFGQMWGGAGSYLGEGVQCNVPVDQVWVAVQGGF</sequence>
<dbReference type="EMBL" id="AFNW01000302">
    <property type="protein sequence ID" value="EKJ70823.1"/>
    <property type="molecule type" value="Genomic_DNA"/>
</dbReference>
<dbReference type="Proteomes" id="UP000007978">
    <property type="component" value="Chromosome 2"/>
</dbReference>
<proteinExistence type="predicted"/>
<reference evidence="1 2" key="1">
    <citation type="journal article" date="2012" name="PLoS Pathog.">
        <title>Comparative pathogenomics reveals horizontally acquired novel virulence genes in fungi infecting cereal hosts.</title>
        <authorList>
            <person name="Gardiner D.M."/>
            <person name="McDonald M.C."/>
            <person name="Covarelli L."/>
            <person name="Solomon P.S."/>
            <person name="Rusu A.G."/>
            <person name="Marshall M."/>
            <person name="Kazan K."/>
            <person name="Chakraborty S."/>
            <person name="McDonald B.A."/>
            <person name="Manners J.M."/>
        </authorList>
    </citation>
    <scope>NUCLEOTIDE SEQUENCE [LARGE SCALE GENOMIC DNA]</scope>
    <source>
        <strain evidence="1 2">CS3096</strain>
    </source>
</reference>
<dbReference type="HOGENOM" id="CLU_3175474_0_0_1"/>
<organism evidence="1 2">
    <name type="scientific">Fusarium pseudograminearum (strain CS3096)</name>
    <name type="common">Wheat and barley crown-rot fungus</name>
    <dbReference type="NCBI Taxonomy" id="1028729"/>
    <lineage>
        <taxon>Eukaryota</taxon>
        <taxon>Fungi</taxon>
        <taxon>Dikarya</taxon>
        <taxon>Ascomycota</taxon>
        <taxon>Pezizomycotina</taxon>
        <taxon>Sordariomycetes</taxon>
        <taxon>Hypocreomycetidae</taxon>
        <taxon>Hypocreales</taxon>
        <taxon>Nectriaceae</taxon>
        <taxon>Fusarium</taxon>
    </lineage>
</organism>
<accession>K3VE41</accession>
<gene>
    <name evidence="1" type="ORF">FPSE_08975</name>
</gene>
<dbReference type="GeneID" id="20367592"/>
<dbReference type="KEGG" id="fpu:FPSE_08975"/>
<protein>
    <submittedName>
        <fullName evidence="1">Uncharacterized protein</fullName>
    </submittedName>
</protein>
<evidence type="ECO:0000313" key="1">
    <source>
        <dbReference type="EMBL" id="EKJ70823.1"/>
    </source>
</evidence>
<keyword evidence="2" id="KW-1185">Reference proteome</keyword>
<name>K3VE41_FUSPC</name>
<dbReference type="RefSeq" id="XP_009260367.1">
    <property type="nucleotide sequence ID" value="XM_009262092.1"/>
</dbReference>
<dbReference type="AlphaFoldDB" id="K3VE41"/>